<dbReference type="Pfam" id="PF07681">
    <property type="entry name" value="DoxX"/>
    <property type="match status" value="1"/>
</dbReference>
<evidence type="ECO:0000256" key="3">
    <source>
        <dbReference type="ARBA" id="ARBA00022475"/>
    </source>
</evidence>
<keyword evidence="4" id="KW-0812">Transmembrane</keyword>
<comment type="similarity">
    <text evidence="2">Belongs to the DoxX family.</text>
</comment>
<dbReference type="KEGG" id="bmeg:BG04_2620"/>
<dbReference type="AlphaFoldDB" id="A0A0B6AC26"/>
<gene>
    <name evidence="7" type="ORF">BG04_2620</name>
</gene>
<dbReference type="GO" id="GO:0005886">
    <property type="term" value="C:plasma membrane"/>
    <property type="evidence" value="ECO:0007669"/>
    <property type="project" value="UniProtKB-SubCell"/>
</dbReference>
<dbReference type="InterPro" id="IPR051907">
    <property type="entry name" value="DoxX-like_oxidoreductase"/>
</dbReference>
<evidence type="ECO:0000256" key="2">
    <source>
        <dbReference type="ARBA" id="ARBA00006679"/>
    </source>
</evidence>
<dbReference type="EMBL" id="CP009920">
    <property type="protein sequence ID" value="AJI21096.1"/>
    <property type="molecule type" value="Genomic_DNA"/>
</dbReference>
<sequence length="140" mass="15008">MNKNVEIGSLIIRLVLGFTFLVHGFQKWQGGIENTVGFFDSLGIPGFMAYIVATIELVGGILIILGLATRVVSALFVAVMLGAIFTAKLKSGFVGGFEFDIALIAMSAHLFLAGSQFLALDAVVFKKKETAFSLQEESSK</sequence>
<evidence type="ECO:0000313" key="7">
    <source>
        <dbReference type="EMBL" id="AJI21096.1"/>
    </source>
</evidence>
<dbReference type="Proteomes" id="UP000031829">
    <property type="component" value="Chromosome"/>
</dbReference>
<accession>A0A0B6AC26</accession>
<keyword evidence="6" id="KW-0472">Membrane</keyword>
<evidence type="ECO:0000313" key="8">
    <source>
        <dbReference type="Proteomes" id="UP000031829"/>
    </source>
</evidence>
<protein>
    <submittedName>
        <fullName evidence="7">TQO small subunit DoxD family protein</fullName>
    </submittedName>
</protein>
<dbReference type="PANTHER" id="PTHR33452:SF1">
    <property type="entry name" value="INNER MEMBRANE PROTEIN YPHA-RELATED"/>
    <property type="match status" value="1"/>
</dbReference>
<evidence type="ECO:0000256" key="4">
    <source>
        <dbReference type="ARBA" id="ARBA00022692"/>
    </source>
</evidence>
<evidence type="ECO:0000256" key="5">
    <source>
        <dbReference type="ARBA" id="ARBA00022989"/>
    </source>
</evidence>
<organism evidence="7 8">
    <name type="scientific">Priestia megaterium (strain ATCC 14581 / DSM 32 / CCUG 1817 / JCM 2506 / NBRC 15308 / NCIMB 9376 / NCTC 10342 / NRRL B-14308 / VKM B-512 / Ford 19)</name>
    <name type="common">Bacillus megaterium</name>
    <dbReference type="NCBI Taxonomy" id="1348623"/>
    <lineage>
        <taxon>Bacteria</taxon>
        <taxon>Bacillati</taxon>
        <taxon>Bacillota</taxon>
        <taxon>Bacilli</taxon>
        <taxon>Bacillales</taxon>
        <taxon>Bacillaceae</taxon>
        <taxon>Priestia</taxon>
    </lineage>
</organism>
<evidence type="ECO:0000256" key="1">
    <source>
        <dbReference type="ARBA" id="ARBA00004651"/>
    </source>
</evidence>
<keyword evidence="3" id="KW-1003">Cell membrane</keyword>
<name>A0A0B6AC26_PRIM2</name>
<dbReference type="RefSeq" id="WP_016762814.1">
    <property type="nucleotide sequence ID" value="NZ_BCVB01000013.1"/>
</dbReference>
<dbReference type="GeneID" id="93640691"/>
<proteinExistence type="inferred from homology"/>
<dbReference type="HOGENOM" id="CLU_058421_3_2_9"/>
<evidence type="ECO:0000256" key="6">
    <source>
        <dbReference type="ARBA" id="ARBA00023136"/>
    </source>
</evidence>
<dbReference type="InterPro" id="IPR032808">
    <property type="entry name" value="DoxX"/>
</dbReference>
<reference evidence="7 8" key="1">
    <citation type="journal article" date="2015" name="Genome Announc.">
        <title>Complete genome sequences for 35 biothreat assay-relevant bacillus species.</title>
        <authorList>
            <person name="Johnson S.L."/>
            <person name="Daligault H.E."/>
            <person name="Davenport K.W."/>
            <person name="Jaissle J."/>
            <person name="Frey K.G."/>
            <person name="Ladner J.T."/>
            <person name="Broomall S.M."/>
            <person name="Bishop-Lilly K.A."/>
            <person name="Bruce D.C."/>
            <person name="Gibbons H.S."/>
            <person name="Coyne S.R."/>
            <person name="Lo C.C."/>
            <person name="Meincke L."/>
            <person name="Munk A.C."/>
            <person name="Koroleva G.I."/>
            <person name="Rosenzweig C.N."/>
            <person name="Palacios G.F."/>
            <person name="Redden C.L."/>
            <person name="Minogue T.D."/>
            <person name="Chain P.S."/>
        </authorList>
    </citation>
    <scope>NUCLEOTIDE SEQUENCE [LARGE SCALE GENOMIC DNA]</scope>
    <source>
        <strain evidence="8">ATCC 14581 / DSM 32 / JCM 2506 / NBRC 15308 / NCIMB 9376 / NCTC 10342 / NRRL B-14308 / VKM B-512</strain>
    </source>
</reference>
<keyword evidence="5" id="KW-1133">Transmembrane helix</keyword>
<comment type="subcellular location">
    <subcellularLocation>
        <location evidence="1">Cell membrane</location>
        <topology evidence="1">Multi-pass membrane protein</topology>
    </subcellularLocation>
</comment>
<dbReference type="PANTHER" id="PTHR33452">
    <property type="entry name" value="OXIDOREDUCTASE CATD-RELATED"/>
    <property type="match status" value="1"/>
</dbReference>